<sequence>MFVNIVKYIFELVKTAAVMLLIAFIIQTFLIQTYIIDGISMEPNFHTGEYIIIDKISYKFSPPKRGEVVVFDPLESPDSYIKRIIGLPGESVKIASRAVFINDRKLDEPYLAGLTETLTASQTFDGKSYTLRDNEYFVLGDNRPNSKDSRSFGAIKISQIKGRALLVFFPFRNFHII</sequence>
<dbReference type="PATRIC" id="fig|1618333.3.peg.601"/>
<evidence type="ECO:0000256" key="6">
    <source>
        <dbReference type="RuleBase" id="RU362042"/>
    </source>
</evidence>
<evidence type="ECO:0000256" key="4">
    <source>
        <dbReference type="ARBA" id="ARBA00022801"/>
    </source>
</evidence>
<comment type="subcellular location">
    <subcellularLocation>
        <location evidence="6">Membrane</location>
        <topology evidence="6">Single-pass type II membrane protein</topology>
    </subcellularLocation>
</comment>
<evidence type="ECO:0000256" key="2">
    <source>
        <dbReference type="ARBA" id="ARBA00009370"/>
    </source>
</evidence>
<evidence type="ECO:0000256" key="3">
    <source>
        <dbReference type="ARBA" id="ARBA00013208"/>
    </source>
</evidence>
<feature type="active site" evidence="5">
    <location>
        <position position="40"/>
    </location>
</feature>
<dbReference type="EC" id="3.4.21.89" evidence="3 6"/>
<dbReference type="SUPFAM" id="SSF51306">
    <property type="entry name" value="LexA/Signal peptidase"/>
    <property type="match status" value="1"/>
</dbReference>
<reference evidence="8 9" key="1">
    <citation type="journal article" date="2015" name="Nature">
        <title>rRNA introns, odd ribosomes, and small enigmatic genomes across a large radiation of phyla.</title>
        <authorList>
            <person name="Brown C.T."/>
            <person name="Hug L.A."/>
            <person name="Thomas B.C."/>
            <person name="Sharon I."/>
            <person name="Castelle C.J."/>
            <person name="Singh A."/>
            <person name="Wilkins M.J."/>
            <person name="Williams K.H."/>
            <person name="Banfield J.F."/>
        </authorList>
    </citation>
    <scope>NUCLEOTIDE SEQUENCE [LARGE SCALE GENOMIC DNA]</scope>
</reference>
<dbReference type="PRINTS" id="PR00727">
    <property type="entry name" value="LEADERPTASE"/>
</dbReference>
<organism evidence="8 9">
    <name type="scientific">Berkelbacteria bacterium GW2011_GWA2_35_9</name>
    <dbReference type="NCBI Taxonomy" id="1618333"/>
    <lineage>
        <taxon>Bacteria</taxon>
        <taxon>Candidatus Berkelbacteria</taxon>
    </lineage>
</organism>
<dbReference type="PANTHER" id="PTHR43390:SF1">
    <property type="entry name" value="CHLOROPLAST PROCESSING PEPTIDASE"/>
    <property type="match status" value="1"/>
</dbReference>
<keyword evidence="6" id="KW-0472">Membrane</keyword>
<evidence type="ECO:0000256" key="1">
    <source>
        <dbReference type="ARBA" id="ARBA00000677"/>
    </source>
</evidence>
<dbReference type="InterPro" id="IPR000223">
    <property type="entry name" value="Pept_S26A_signal_pept_1"/>
</dbReference>
<dbReference type="InterPro" id="IPR019757">
    <property type="entry name" value="Pept_S26A_signal_pept_1_Lys-AS"/>
</dbReference>
<dbReference type="InterPro" id="IPR019533">
    <property type="entry name" value="Peptidase_S26"/>
</dbReference>
<evidence type="ECO:0000259" key="7">
    <source>
        <dbReference type="Pfam" id="PF10502"/>
    </source>
</evidence>
<comment type="catalytic activity">
    <reaction evidence="1 6">
        <text>Cleavage of hydrophobic, N-terminal signal or leader sequences from secreted and periplasmic proteins.</text>
        <dbReference type="EC" id="3.4.21.89"/>
    </reaction>
</comment>
<dbReference type="GO" id="GO:0006465">
    <property type="term" value="P:signal peptide processing"/>
    <property type="evidence" value="ECO:0007669"/>
    <property type="project" value="InterPro"/>
</dbReference>
<comment type="caution">
    <text evidence="8">The sequence shown here is derived from an EMBL/GenBank/DDBJ whole genome shotgun (WGS) entry which is preliminary data.</text>
</comment>
<dbReference type="EMBL" id="LBRB01000025">
    <property type="protein sequence ID" value="KKP88003.1"/>
    <property type="molecule type" value="Genomic_DNA"/>
</dbReference>
<keyword evidence="6" id="KW-1133">Transmembrane helix</keyword>
<dbReference type="PROSITE" id="PS00761">
    <property type="entry name" value="SPASE_I_3"/>
    <property type="match status" value="1"/>
</dbReference>
<keyword evidence="6" id="KW-0812">Transmembrane</keyword>
<dbReference type="Pfam" id="PF10502">
    <property type="entry name" value="Peptidase_S26"/>
    <property type="match status" value="1"/>
</dbReference>
<dbReference type="NCBIfam" id="TIGR02227">
    <property type="entry name" value="sigpep_I_bact"/>
    <property type="match status" value="1"/>
</dbReference>
<protein>
    <recommendedName>
        <fullName evidence="3 6">Signal peptidase I</fullName>
        <ecNumber evidence="3 6">3.4.21.89</ecNumber>
    </recommendedName>
</protein>
<dbReference type="GO" id="GO:0009003">
    <property type="term" value="F:signal peptidase activity"/>
    <property type="evidence" value="ECO:0007669"/>
    <property type="project" value="UniProtKB-EC"/>
</dbReference>
<feature type="domain" description="Peptidase S26" evidence="7">
    <location>
        <begin position="10"/>
        <end position="168"/>
    </location>
</feature>
<accession>A0A0G0D3R8</accession>
<evidence type="ECO:0000313" key="8">
    <source>
        <dbReference type="EMBL" id="KKP88003.1"/>
    </source>
</evidence>
<dbReference type="PANTHER" id="PTHR43390">
    <property type="entry name" value="SIGNAL PEPTIDASE I"/>
    <property type="match status" value="1"/>
</dbReference>
<feature type="transmembrane region" description="Helical" evidence="6">
    <location>
        <begin position="12"/>
        <end position="35"/>
    </location>
</feature>
<dbReference type="InterPro" id="IPR036286">
    <property type="entry name" value="LexA/Signal_pep-like_sf"/>
</dbReference>
<name>A0A0G0D3R8_9BACT</name>
<comment type="similarity">
    <text evidence="2 6">Belongs to the peptidase S26 family.</text>
</comment>
<keyword evidence="6" id="KW-0645">Protease</keyword>
<dbReference type="Gene3D" id="2.10.109.10">
    <property type="entry name" value="Umud Fragment, subunit A"/>
    <property type="match status" value="1"/>
</dbReference>
<feature type="active site" evidence="5">
    <location>
        <position position="82"/>
    </location>
</feature>
<dbReference type="CDD" id="cd06530">
    <property type="entry name" value="S26_SPase_I"/>
    <property type="match status" value="1"/>
</dbReference>
<dbReference type="InterPro" id="IPR019758">
    <property type="entry name" value="Pept_S26A_signal_pept_1_CS"/>
</dbReference>
<dbReference type="PROSITE" id="PS00760">
    <property type="entry name" value="SPASE_I_2"/>
    <property type="match status" value="1"/>
</dbReference>
<dbReference type="GO" id="GO:0004252">
    <property type="term" value="F:serine-type endopeptidase activity"/>
    <property type="evidence" value="ECO:0007669"/>
    <property type="project" value="InterPro"/>
</dbReference>
<dbReference type="AlphaFoldDB" id="A0A0G0D3R8"/>
<dbReference type="GO" id="GO:0016020">
    <property type="term" value="C:membrane"/>
    <property type="evidence" value="ECO:0007669"/>
    <property type="project" value="UniProtKB-SubCell"/>
</dbReference>
<keyword evidence="4 6" id="KW-0378">Hydrolase</keyword>
<dbReference type="STRING" id="1618333.UR93_C0025G0009"/>
<evidence type="ECO:0000256" key="5">
    <source>
        <dbReference type="PIRSR" id="PIRSR600223-1"/>
    </source>
</evidence>
<gene>
    <name evidence="8" type="ORF">UR93_C0025G0009</name>
</gene>
<dbReference type="Proteomes" id="UP000034316">
    <property type="component" value="Unassembled WGS sequence"/>
</dbReference>
<evidence type="ECO:0000313" key="9">
    <source>
        <dbReference type="Proteomes" id="UP000034316"/>
    </source>
</evidence>
<proteinExistence type="inferred from homology"/>